<keyword evidence="9" id="KW-1185">Reference proteome</keyword>
<evidence type="ECO:0000256" key="4">
    <source>
        <dbReference type="ARBA" id="ARBA00023306"/>
    </source>
</evidence>
<dbReference type="InterPro" id="IPR000195">
    <property type="entry name" value="Rab-GAP-TBC_dom"/>
</dbReference>
<dbReference type="Gene3D" id="1.10.8.270">
    <property type="entry name" value="putative rabgap domain of human tbc1 domain family member 14 like domains"/>
    <property type="match status" value="1"/>
</dbReference>
<dbReference type="SMART" id="SM00164">
    <property type="entry name" value="TBC"/>
    <property type="match status" value="1"/>
</dbReference>
<comment type="subcellular location">
    <subcellularLocation>
        <location evidence="1">Cytoplasm</location>
        <location evidence="1">Cytoskeleton</location>
    </subcellularLocation>
</comment>
<accession>W3VSP1</accession>
<gene>
    <name evidence="8" type="ORF">PaG_02124</name>
</gene>
<dbReference type="PROSITE" id="PS50086">
    <property type="entry name" value="TBC_RABGAP"/>
    <property type="match status" value="1"/>
</dbReference>
<dbReference type="OrthoDB" id="10263206at2759"/>
<dbReference type="Pfam" id="PF00566">
    <property type="entry name" value="RabGAP-TBC"/>
    <property type="match status" value="1"/>
</dbReference>
<dbReference type="GO" id="GO:0010948">
    <property type="term" value="P:negative regulation of cell cycle process"/>
    <property type="evidence" value="ECO:0007669"/>
    <property type="project" value="UniProtKB-ARBA"/>
</dbReference>
<protein>
    <submittedName>
        <fullName evidence="8">Bub2 protein</fullName>
    </submittedName>
</protein>
<feature type="region of interest" description="Disordered" evidence="6">
    <location>
        <begin position="527"/>
        <end position="603"/>
    </location>
</feature>
<keyword evidence="3" id="KW-0206">Cytoskeleton</keyword>
<comment type="similarity">
    <text evidence="5">Belongs to the BUB2 family.</text>
</comment>
<feature type="compositionally biased region" description="Low complexity" evidence="6">
    <location>
        <begin position="62"/>
        <end position="78"/>
    </location>
</feature>
<evidence type="ECO:0000259" key="7">
    <source>
        <dbReference type="PROSITE" id="PS50086"/>
    </source>
</evidence>
<evidence type="ECO:0000256" key="1">
    <source>
        <dbReference type="ARBA" id="ARBA00004245"/>
    </source>
</evidence>
<dbReference type="FunFam" id="1.10.8.270:FF:000035">
    <property type="entry name" value="Cell cycle arrest protein BUB2"/>
    <property type="match status" value="1"/>
</dbReference>
<dbReference type="EMBL" id="AWNI01000008">
    <property type="protein sequence ID" value="ETS63806.1"/>
    <property type="molecule type" value="Genomic_DNA"/>
</dbReference>
<feature type="compositionally biased region" description="Low complexity" evidence="6">
    <location>
        <begin position="378"/>
        <end position="394"/>
    </location>
</feature>
<reference evidence="8 9" key="1">
    <citation type="journal article" date="2014" name="Genome Announc.">
        <title>Genome sequence of the basidiomycetous fungus Pseudozyma aphidis DSM70725, an efficient producer of biosurfactant mannosylerythritol lipids.</title>
        <authorList>
            <person name="Lorenz S."/>
            <person name="Guenther M."/>
            <person name="Grumaz C."/>
            <person name="Rupp S."/>
            <person name="Zibek S."/>
            <person name="Sohn K."/>
        </authorList>
    </citation>
    <scope>NUCLEOTIDE SEQUENCE [LARGE SCALE GENOMIC DNA]</scope>
    <source>
        <strain evidence="9">ATCC 32657 / CBS 517.83 / DSM 70725 / JCM 10318 / NBRC 10182 / NRRL Y-7954 / St-0401</strain>
    </source>
</reference>
<evidence type="ECO:0000256" key="5">
    <source>
        <dbReference type="ARBA" id="ARBA00061049"/>
    </source>
</evidence>
<sequence>MSRFSSTVIDLTEESPPAPLRPRPTPTSRPITNSSRPTPTSTDTHIFDWSHWPNSRPHSTNSADPGPSASSSNPSSAARTRERIVPGSSRPRPEPIVVASDDESDAEDRSFTIVGQSEQARTNVPLFRSLSTGTPASSSRPAQSTSASSLRFHDAIGRGPHSHSSRIPQGFGILGSSPTARHPLLPQQRAAIPSTSTTTARRTSGLSANTANLVSRLGGDWPFASLTFGGMEMIGSLLRGLHSSGPASHPQSAERKVPQKYDPTWTHPHEVQPGFSHSIIEPPVDLDTYFDDKAIVTGPLPDTTPICAGCRHALVTGANEDQRIWVLPCGHVIDGRCIDRLSGIEKESADGGDDGDVRGKGKAKAVDPPEEEPRSKSARTSARTRASTAAAKPTTPKKAKKPKRFECPVGPQLHHASQSTLQHFRLHPASRISLYFYSALTEQYQHIDEREEGIEDAERSEICETRTSNHRFRTRRFVPAIVDMTEADRSPFSAPNTLDSGLSRSDQEDVAGTSAREWKALFAPLQPNAASSSSASTRASIKRANTADSSVSTRQQQVRGRGGAPRGRGGRTQASRRLLDASDAAASSPPSSPTDPVSRIRHKIVTTPLPPDSVLTPTGTTYRSVVWKLLLDIRDLDVAEYLSLVAKGKSPSHDKIRNDTFRTLATDQGFKERVKEEKLIRLLDAFVWKHNRSDDSADEADADADVYEFSYVQGMNVLAAPFLYTLESEVEAFRCFSRFIEYCCPLYVQPTLSGVHRGLQLLDRCLELLDAPLYHHLRGKNLSAEIYAFPSVMTLCACTPPLPEVLQLWDFLLAFGVHFNVLCIVAQLHIMRADLLESVSPMKLLRNLPPLDARKIINVTVTLARDIPADLFQDLVKHPYHPDSVATFT</sequence>
<evidence type="ECO:0000313" key="8">
    <source>
        <dbReference type="EMBL" id="ETS63806.1"/>
    </source>
</evidence>
<dbReference type="GO" id="GO:0005096">
    <property type="term" value="F:GTPase activator activity"/>
    <property type="evidence" value="ECO:0007669"/>
    <property type="project" value="TreeGrafter"/>
</dbReference>
<feature type="compositionally biased region" description="Polar residues" evidence="6">
    <location>
        <begin position="493"/>
        <end position="504"/>
    </location>
</feature>
<dbReference type="PANTHER" id="PTHR22957">
    <property type="entry name" value="TBC1 DOMAIN FAMILY MEMBER GTPASE-ACTIVATING PROTEIN"/>
    <property type="match status" value="1"/>
</dbReference>
<feature type="region of interest" description="Disordered" evidence="6">
    <location>
        <begin position="1"/>
        <end position="181"/>
    </location>
</feature>
<comment type="caution">
    <text evidence="8">The sequence shown here is derived from an EMBL/GenBank/DDBJ whole genome shotgun (WGS) entry which is preliminary data.</text>
</comment>
<dbReference type="FunFam" id="1.10.472.80:FF:000026">
    <property type="entry name" value="Mitotic check point protein (Bub2)"/>
    <property type="match status" value="1"/>
</dbReference>
<feature type="compositionally biased region" description="Low complexity" evidence="6">
    <location>
        <begin position="529"/>
        <end position="539"/>
    </location>
</feature>
<evidence type="ECO:0000256" key="3">
    <source>
        <dbReference type="ARBA" id="ARBA00023212"/>
    </source>
</evidence>
<keyword evidence="2" id="KW-0963">Cytoplasm</keyword>
<feature type="compositionally biased region" description="Low complexity" evidence="6">
    <location>
        <begin position="571"/>
        <end position="589"/>
    </location>
</feature>
<feature type="compositionally biased region" description="Polar residues" evidence="6">
    <location>
        <begin position="113"/>
        <end position="122"/>
    </location>
</feature>
<evidence type="ECO:0000313" key="9">
    <source>
        <dbReference type="Proteomes" id="UP000019462"/>
    </source>
</evidence>
<evidence type="ECO:0000256" key="6">
    <source>
        <dbReference type="SAM" id="MobiDB-lite"/>
    </source>
</evidence>
<proteinExistence type="inferred from homology"/>
<name>W3VSP1_MOEAP</name>
<feature type="compositionally biased region" description="Pro residues" evidence="6">
    <location>
        <begin position="16"/>
        <end position="27"/>
    </location>
</feature>
<dbReference type="AlphaFoldDB" id="W3VSP1"/>
<keyword evidence="4" id="KW-0131">Cell cycle</keyword>
<feature type="domain" description="Rab-GAP TBC" evidence="7">
    <location>
        <begin position="617"/>
        <end position="816"/>
    </location>
</feature>
<organism evidence="8 9">
    <name type="scientific">Moesziomyces aphidis</name>
    <name type="common">Pseudozyma aphidis</name>
    <dbReference type="NCBI Taxonomy" id="84754"/>
    <lineage>
        <taxon>Eukaryota</taxon>
        <taxon>Fungi</taxon>
        <taxon>Dikarya</taxon>
        <taxon>Basidiomycota</taxon>
        <taxon>Ustilaginomycotina</taxon>
        <taxon>Ustilaginomycetes</taxon>
        <taxon>Ustilaginales</taxon>
        <taxon>Ustilaginaceae</taxon>
        <taxon>Moesziomyces</taxon>
    </lineage>
</organism>
<dbReference type="Proteomes" id="UP000019462">
    <property type="component" value="Unassembled WGS sequence"/>
</dbReference>
<feature type="compositionally biased region" description="Polar residues" evidence="6">
    <location>
        <begin position="52"/>
        <end position="61"/>
    </location>
</feature>
<dbReference type="PANTHER" id="PTHR22957:SF263">
    <property type="entry name" value="MITOTIC CHECK POINT PROTEIN BUB2"/>
    <property type="match status" value="1"/>
</dbReference>
<dbReference type="SUPFAM" id="SSF47923">
    <property type="entry name" value="Ypt/Rab-GAP domain of gyp1p"/>
    <property type="match status" value="2"/>
</dbReference>
<feature type="compositionally biased region" description="Low complexity" evidence="6">
    <location>
        <begin position="28"/>
        <end position="44"/>
    </location>
</feature>
<evidence type="ECO:0000256" key="2">
    <source>
        <dbReference type="ARBA" id="ARBA00022490"/>
    </source>
</evidence>
<feature type="region of interest" description="Disordered" evidence="6">
    <location>
        <begin position="345"/>
        <end position="408"/>
    </location>
</feature>
<feature type="compositionally biased region" description="Basic and acidic residues" evidence="6">
    <location>
        <begin position="345"/>
        <end position="375"/>
    </location>
</feature>
<feature type="region of interest" description="Disordered" evidence="6">
    <location>
        <begin position="488"/>
        <end position="510"/>
    </location>
</feature>
<dbReference type="GO" id="GO:1990334">
    <property type="term" value="C:Bfa1-Bub2 complex"/>
    <property type="evidence" value="ECO:0007669"/>
    <property type="project" value="UniProtKB-ARBA"/>
</dbReference>
<dbReference type="HOGENOM" id="CLU_347852_0_0_1"/>
<feature type="compositionally biased region" description="Low complexity" evidence="6">
    <location>
        <begin position="134"/>
        <end position="149"/>
    </location>
</feature>
<dbReference type="InterPro" id="IPR035969">
    <property type="entry name" value="Rab-GAP_TBC_sf"/>
</dbReference>
<dbReference type="Gene3D" id="1.10.472.80">
    <property type="entry name" value="Ypt/Rab-GAP domain of gyp1p, domain 3"/>
    <property type="match status" value="1"/>
</dbReference>